<dbReference type="EMBL" id="PKMF04000176">
    <property type="protein sequence ID" value="KAK7845037.1"/>
    <property type="molecule type" value="Genomic_DNA"/>
</dbReference>
<name>A0AAW0L1T5_QUESU</name>
<comment type="caution">
    <text evidence="1">The sequence shown here is derived from an EMBL/GenBank/DDBJ whole genome shotgun (WGS) entry which is preliminary data.</text>
</comment>
<dbReference type="AlphaFoldDB" id="A0AAW0L1T5"/>
<proteinExistence type="predicted"/>
<evidence type="ECO:0000313" key="2">
    <source>
        <dbReference type="Proteomes" id="UP000237347"/>
    </source>
</evidence>
<organism evidence="1 2">
    <name type="scientific">Quercus suber</name>
    <name type="common">Cork oak</name>
    <dbReference type="NCBI Taxonomy" id="58331"/>
    <lineage>
        <taxon>Eukaryota</taxon>
        <taxon>Viridiplantae</taxon>
        <taxon>Streptophyta</taxon>
        <taxon>Embryophyta</taxon>
        <taxon>Tracheophyta</taxon>
        <taxon>Spermatophyta</taxon>
        <taxon>Magnoliopsida</taxon>
        <taxon>eudicotyledons</taxon>
        <taxon>Gunneridae</taxon>
        <taxon>Pentapetalae</taxon>
        <taxon>rosids</taxon>
        <taxon>fabids</taxon>
        <taxon>Fagales</taxon>
        <taxon>Fagaceae</taxon>
        <taxon>Quercus</taxon>
    </lineage>
</organism>
<gene>
    <name evidence="1" type="ORF">CFP56_010067</name>
</gene>
<dbReference type="Proteomes" id="UP000237347">
    <property type="component" value="Unassembled WGS sequence"/>
</dbReference>
<evidence type="ECO:0000313" key="1">
    <source>
        <dbReference type="EMBL" id="KAK7845037.1"/>
    </source>
</evidence>
<accession>A0AAW0L1T5</accession>
<reference evidence="1 2" key="1">
    <citation type="journal article" date="2018" name="Sci. Data">
        <title>The draft genome sequence of cork oak.</title>
        <authorList>
            <person name="Ramos A.M."/>
            <person name="Usie A."/>
            <person name="Barbosa P."/>
            <person name="Barros P.M."/>
            <person name="Capote T."/>
            <person name="Chaves I."/>
            <person name="Simoes F."/>
            <person name="Abreu I."/>
            <person name="Carrasquinho I."/>
            <person name="Faro C."/>
            <person name="Guimaraes J.B."/>
            <person name="Mendonca D."/>
            <person name="Nobrega F."/>
            <person name="Rodrigues L."/>
            <person name="Saibo N.J.M."/>
            <person name="Varela M.C."/>
            <person name="Egas C."/>
            <person name="Matos J."/>
            <person name="Miguel C.M."/>
            <person name="Oliveira M.M."/>
            <person name="Ricardo C.P."/>
            <person name="Goncalves S."/>
        </authorList>
    </citation>
    <scope>NUCLEOTIDE SEQUENCE [LARGE SCALE GENOMIC DNA]</scope>
    <source>
        <strain evidence="2">cv. HL8</strain>
    </source>
</reference>
<sequence length="301" mass="34391">MCGARVLYETDMAEFVEKLSQETFGSPDDLCLREKKFITYHMGNPQYVDEVESSQSNGQNESNPRLKTQFKSLLSKLYQVDLARNHWYDYIFPQIARPPHWFSYQNFGPYIKMELPPDLHDNSRWLGFTVYALYTIGKQGDAFGYKQDSTNSTILLRFSSLSASDGVSFAPYTAFPLSRDVFDESSQRLLGCNHGEDFCCTFTPERRPHAMHMPKLLPSNAIQEKIQEKCTPEIHSNAVGTSRNSDRSPIYLGIPFFNGQCGSKMSSSLESWFKPYLQVSLSLSLSLGKLKEGKITLFYHK</sequence>
<keyword evidence="2" id="KW-1185">Reference proteome</keyword>
<protein>
    <submittedName>
        <fullName evidence="1">Uncharacterized protein</fullName>
    </submittedName>
</protein>